<evidence type="ECO:0000313" key="2">
    <source>
        <dbReference type="EMBL" id="CAG7733801.1"/>
    </source>
</evidence>
<comment type="caution">
    <text evidence="2">The sequence shown here is derived from an EMBL/GenBank/DDBJ whole genome shotgun (WGS) entry which is preliminary data.</text>
</comment>
<name>A0A8J2KEM5_9HEXA</name>
<sequence>MNFFAIIVTFCLCVFQISAEEFKVLYAKFTNSADLEPIDRTRDFLSKSLLTSTFIECLTGRLAIKDHIPATKSEVGEFN</sequence>
<feature type="signal peptide" evidence="1">
    <location>
        <begin position="1"/>
        <end position="19"/>
    </location>
</feature>
<evidence type="ECO:0000256" key="1">
    <source>
        <dbReference type="SAM" id="SignalP"/>
    </source>
</evidence>
<keyword evidence="3" id="KW-1185">Reference proteome</keyword>
<dbReference type="Proteomes" id="UP000708208">
    <property type="component" value="Unassembled WGS sequence"/>
</dbReference>
<feature type="chain" id="PRO_5035237352" evidence="1">
    <location>
        <begin position="20"/>
        <end position="79"/>
    </location>
</feature>
<dbReference type="AlphaFoldDB" id="A0A8J2KEM5"/>
<evidence type="ECO:0000313" key="3">
    <source>
        <dbReference type="Proteomes" id="UP000708208"/>
    </source>
</evidence>
<protein>
    <submittedName>
        <fullName evidence="2">Uncharacterized protein</fullName>
    </submittedName>
</protein>
<dbReference type="EMBL" id="CAJVCH010256552">
    <property type="protein sequence ID" value="CAG7733801.1"/>
    <property type="molecule type" value="Genomic_DNA"/>
</dbReference>
<accession>A0A8J2KEM5</accession>
<gene>
    <name evidence="2" type="ORF">AFUS01_LOCUS22224</name>
</gene>
<organism evidence="2 3">
    <name type="scientific">Allacma fusca</name>
    <dbReference type="NCBI Taxonomy" id="39272"/>
    <lineage>
        <taxon>Eukaryota</taxon>
        <taxon>Metazoa</taxon>
        <taxon>Ecdysozoa</taxon>
        <taxon>Arthropoda</taxon>
        <taxon>Hexapoda</taxon>
        <taxon>Collembola</taxon>
        <taxon>Symphypleona</taxon>
        <taxon>Sminthuridae</taxon>
        <taxon>Allacma</taxon>
    </lineage>
</organism>
<proteinExistence type="predicted"/>
<reference evidence="2" key="1">
    <citation type="submission" date="2021-06" db="EMBL/GenBank/DDBJ databases">
        <authorList>
            <person name="Hodson N. C."/>
            <person name="Mongue J. A."/>
            <person name="Jaron S. K."/>
        </authorList>
    </citation>
    <scope>NUCLEOTIDE SEQUENCE</scope>
</reference>
<keyword evidence="1" id="KW-0732">Signal</keyword>